<name>A0A327JLN6_9HYPH</name>
<reference evidence="3 4" key="1">
    <citation type="submission" date="2017-07" db="EMBL/GenBank/DDBJ databases">
        <title>Draft Genome Sequences of Select Purple Nonsulfur Bacteria.</title>
        <authorList>
            <person name="Lasarre B."/>
            <person name="Mckinlay J.B."/>
        </authorList>
    </citation>
    <scope>NUCLEOTIDE SEQUENCE [LARGE SCALE GENOMIC DNA]</scope>
    <source>
        <strain evidence="3 4">DSM 11290</strain>
    </source>
</reference>
<comment type="caution">
    <text evidence="3">The sequence shown here is derived from an EMBL/GenBank/DDBJ whole genome shotgun (WGS) entry which is preliminary data.</text>
</comment>
<proteinExistence type="predicted"/>
<gene>
    <name evidence="3" type="ORF">CH339_11685</name>
</gene>
<evidence type="ECO:0000256" key="1">
    <source>
        <dbReference type="SAM" id="Coils"/>
    </source>
</evidence>
<dbReference type="EMBL" id="NPEV01000023">
    <property type="protein sequence ID" value="RAI27001.1"/>
    <property type="molecule type" value="Genomic_DNA"/>
</dbReference>
<evidence type="ECO:0000313" key="4">
    <source>
        <dbReference type="Proteomes" id="UP000249299"/>
    </source>
</evidence>
<feature type="region of interest" description="Disordered" evidence="2">
    <location>
        <begin position="216"/>
        <end position="250"/>
    </location>
</feature>
<dbReference type="RefSeq" id="WP_111434549.1">
    <property type="nucleotide sequence ID" value="NZ_JACIGG010000025.1"/>
</dbReference>
<evidence type="ECO:0000256" key="2">
    <source>
        <dbReference type="SAM" id="MobiDB-lite"/>
    </source>
</evidence>
<evidence type="ECO:0000313" key="3">
    <source>
        <dbReference type="EMBL" id="RAI27001.1"/>
    </source>
</evidence>
<feature type="coiled-coil region" evidence="1">
    <location>
        <begin position="149"/>
        <end position="179"/>
    </location>
</feature>
<accession>A0A327JLN6</accession>
<keyword evidence="1" id="KW-0175">Coiled coil</keyword>
<feature type="compositionally biased region" description="Pro residues" evidence="2">
    <location>
        <begin position="241"/>
        <end position="250"/>
    </location>
</feature>
<dbReference type="OrthoDB" id="7879560at2"/>
<dbReference type="Proteomes" id="UP000249299">
    <property type="component" value="Unassembled WGS sequence"/>
</dbReference>
<sequence length="250" mass="29154">MELVVAGALGRSFRRGANEEAHRRVLWQLREQKDRDRRQREEQVDQSESEFIDLATTIITAEQAELFQSELNIYHEATYEALRDNNERLENVEAHIERMLSHAHVLEDGRRVFKTEDGTRVFDEFGRELDAETISPDDIDDDRPRWESYRDAMEERERLLQEREKLIEFQSDLDEAQELLDSGKMTQAEFEERRQYLRDHAPDAVKVHAKGIDFENDAKRTAATNAEPNIDLDDELADMPMPEPSVPGLG</sequence>
<dbReference type="AlphaFoldDB" id="A0A327JLN6"/>
<protein>
    <submittedName>
        <fullName evidence="3">Uncharacterized protein</fullName>
    </submittedName>
</protein>
<keyword evidence="4" id="KW-1185">Reference proteome</keyword>
<organism evidence="3 4">
    <name type="scientific">Rhodobium orientis</name>
    <dbReference type="NCBI Taxonomy" id="34017"/>
    <lineage>
        <taxon>Bacteria</taxon>
        <taxon>Pseudomonadati</taxon>
        <taxon>Pseudomonadota</taxon>
        <taxon>Alphaproteobacteria</taxon>
        <taxon>Hyphomicrobiales</taxon>
        <taxon>Rhodobiaceae</taxon>
        <taxon>Rhodobium</taxon>
    </lineage>
</organism>